<proteinExistence type="predicted"/>
<sequence length="45" mass="4909">MKAGVSVPAPGRNSSRTLEKFANSSSRRNVACYLRVEQPSSKKGR</sequence>
<dbReference type="AlphaFoldDB" id="W2FYM6"/>
<accession>W2FYM6</accession>
<feature type="compositionally biased region" description="Polar residues" evidence="1">
    <location>
        <begin position="12"/>
        <end position="25"/>
    </location>
</feature>
<organism evidence="2">
    <name type="scientific">Phytophthora nicotianae</name>
    <name type="common">Potato buckeye rot agent</name>
    <name type="synonym">Phytophthora parasitica</name>
    <dbReference type="NCBI Taxonomy" id="4792"/>
    <lineage>
        <taxon>Eukaryota</taxon>
        <taxon>Sar</taxon>
        <taxon>Stramenopiles</taxon>
        <taxon>Oomycota</taxon>
        <taxon>Peronosporomycetes</taxon>
        <taxon>Peronosporales</taxon>
        <taxon>Peronosporaceae</taxon>
        <taxon>Phytophthora</taxon>
    </lineage>
</organism>
<gene>
    <name evidence="2" type="ORF">L915_18201</name>
</gene>
<reference evidence="2" key="1">
    <citation type="submission" date="2013-11" db="EMBL/GenBank/DDBJ databases">
        <title>The Genome Sequence of Phytophthora parasitica CJ02B3.</title>
        <authorList>
            <consortium name="The Broad Institute Genomics Platform"/>
            <person name="Russ C."/>
            <person name="Tyler B."/>
            <person name="Panabieres F."/>
            <person name="Shan W."/>
            <person name="Tripathy S."/>
            <person name="Grunwald N."/>
            <person name="Machado M."/>
            <person name="Johnson C.S."/>
            <person name="Arredondo F."/>
            <person name="Hong C."/>
            <person name="Coffey M."/>
            <person name="Young S.K."/>
            <person name="Zeng Q."/>
            <person name="Gargeya S."/>
            <person name="Fitzgerald M."/>
            <person name="Abouelleil A."/>
            <person name="Alvarado L."/>
            <person name="Chapman S.B."/>
            <person name="Gainer-Dewar J."/>
            <person name="Goldberg J."/>
            <person name="Griggs A."/>
            <person name="Gujja S."/>
            <person name="Hansen M."/>
            <person name="Howarth C."/>
            <person name="Imamovic A."/>
            <person name="Ireland A."/>
            <person name="Larimer J."/>
            <person name="McCowan C."/>
            <person name="Murphy C."/>
            <person name="Pearson M."/>
            <person name="Poon T.W."/>
            <person name="Priest M."/>
            <person name="Roberts A."/>
            <person name="Saif S."/>
            <person name="Shea T."/>
            <person name="Sykes S."/>
            <person name="Wortman J."/>
            <person name="Nusbaum C."/>
            <person name="Birren B."/>
        </authorList>
    </citation>
    <scope>NUCLEOTIDE SEQUENCE [LARGE SCALE GENOMIC DNA]</scope>
    <source>
        <strain evidence="2">CJ02B3</strain>
    </source>
</reference>
<name>W2FYM6_PHYNI</name>
<protein>
    <submittedName>
        <fullName evidence="2">Uncharacterized protein</fullName>
    </submittedName>
</protein>
<evidence type="ECO:0000256" key="1">
    <source>
        <dbReference type="SAM" id="MobiDB-lite"/>
    </source>
</evidence>
<dbReference type="Proteomes" id="UP000053236">
    <property type="component" value="Unassembled WGS sequence"/>
</dbReference>
<feature type="region of interest" description="Disordered" evidence="1">
    <location>
        <begin position="1"/>
        <end position="25"/>
    </location>
</feature>
<evidence type="ECO:0000313" key="2">
    <source>
        <dbReference type="EMBL" id="ETK75150.1"/>
    </source>
</evidence>
<dbReference type="EMBL" id="KI688938">
    <property type="protein sequence ID" value="ETK75150.1"/>
    <property type="molecule type" value="Genomic_DNA"/>
</dbReference>